<evidence type="ECO:0000259" key="2">
    <source>
        <dbReference type="PROSITE" id="PS50858"/>
    </source>
</evidence>
<feature type="region of interest" description="Disordered" evidence="1">
    <location>
        <begin position="55"/>
        <end position="93"/>
    </location>
</feature>
<dbReference type="InterPro" id="IPR005607">
    <property type="entry name" value="BSD_dom"/>
</dbReference>
<feature type="compositionally biased region" description="Basic and acidic residues" evidence="1">
    <location>
        <begin position="77"/>
        <end position="92"/>
    </location>
</feature>
<feature type="domain" description="BSD" evidence="2">
    <location>
        <begin position="231"/>
        <end position="283"/>
    </location>
</feature>
<feature type="region of interest" description="Disordered" evidence="1">
    <location>
        <begin position="430"/>
        <end position="503"/>
    </location>
</feature>
<feature type="region of interest" description="Disordered" evidence="1">
    <location>
        <begin position="175"/>
        <end position="195"/>
    </location>
</feature>
<reference evidence="3" key="1">
    <citation type="submission" date="2021-03" db="EMBL/GenBank/DDBJ databases">
        <authorList>
            <consortium name="Genoscope - CEA"/>
            <person name="William W."/>
        </authorList>
    </citation>
    <scope>NUCLEOTIDE SEQUENCE</scope>
    <source>
        <strain evidence="3">Doubled-haploid Pahang</strain>
    </source>
</reference>
<feature type="compositionally biased region" description="Basic and acidic residues" evidence="1">
    <location>
        <begin position="55"/>
        <end position="66"/>
    </location>
</feature>
<dbReference type="InterPro" id="IPR035925">
    <property type="entry name" value="BSD_dom_sf"/>
</dbReference>
<feature type="non-terminal residue" evidence="3">
    <location>
        <position position="503"/>
    </location>
</feature>
<feature type="compositionally biased region" description="Basic and acidic residues" evidence="1">
    <location>
        <begin position="430"/>
        <end position="452"/>
    </location>
</feature>
<feature type="compositionally biased region" description="Acidic residues" evidence="1">
    <location>
        <begin position="178"/>
        <end position="190"/>
    </location>
</feature>
<feature type="region of interest" description="Disordered" evidence="1">
    <location>
        <begin position="1"/>
        <end position="39"/>
    </location>
</feature>
<sequence length="503" mass="55879">RCFAESRAYQTQPSRLSSALAHQDPEKRRRRGRRGRSKIDAMSWLARSFASTLMADRHDGETDVTQRAESASSPSPREGEDGDPSRGVKEDLSEITEALSRRFRGVASFLAPPPSSAASGGDADPVEDSDALAFAGFRSDLAEIGGRFRSGISRLSSSKAVSEFSKIASTFLPLGPGEGEDWEPKDEEESESKYRSNAIGVTEEVMAFVRNISMHPETWLDFPLLPDDEESDDFDMSDAQQEHALAVERLAPRLAALRIELCPSHMSEGCFWKIYFVLLHPRLSKHDAELLSTPQVSDANTTLCFVTTLKYLEQPGNQVACGPSYEDAINILMLEKNKKTWISYGISPTYHLGIYLPNIAEAEWPEVDVSNRKIDDTSVQSEVKVTELKDLYETSPSQAKEVISVPITDPVTEKHPIQTTEVEVIDKSVIEEEPPRQLQKDHSDASKVSIERFDEDGDDWLEDETEEMGISGSTSIPIGNDEDVSFSDLEEEDDRSAPKALKK</sequence>
<feature type="compositionally biased region" description="Polar residues" evidence="1">
    <location>
        <begin position="8"/>
        <end position="17"/>
    </location>
</feature>
<accession>A0A8D7ALF3</accession>
<dbReference type="PANTHER" id="PTHR31923">
    <property type="entry name" value="BSD DOMAIN-CONTAINING PROTEIN"/>
    <property type="match status" value="1"/>
</dbReference>
<dbReference type="EMBL" id="HG996468">
    <property type="protein sequence ID" value="CAG1851882.1"/>
    <property type="molecule type" value="Genomic_DNA"/>
</dbReference>
<dbReference type="Gene3D" id="1.10.3970.10">
    <property type="entry name" value="BSD domain"/>
    <property type="match status" value="1"/>
</dbReference>
<dbReference type="Pfam" id="PF03909">
    <property type="entry name" value="BSD"/>
    <property type="match status" value="1"/>
</dbReference>
<name>A0A8D7ALF3_MUSAM</name>
<proteinExistence type="predicted"/>
<feature type="compositionally biased region" description="Acidic residues" evidence="1">
    <location>
        <begin position="480"/>
        <end position="494"/>
    </location>
</feature>
<dbReference type="PANTHER" id="PTHR31923:SF4">
    <property type="entry name" value="BSD DOMAIN-CONTAINING PROTEIN"/>
    <property type="match status" value="1"/>
</dbReference>
<protein>
    <submittedName>
        <fullName evidence="3">(wild Malaysian banana) hypothetical protein</fullName>
    </submittedName>
</protein>
<dbReference type="SUPFAM" id="SSF140383">
    <property type="entry name" value="BSD domain-like"/>
    <property type="match status" value="1"/>
</dbReference>
<dbReference type="SMART" id="SM00751">
    <property type="entry name" value="BSD"/>
    <property type="match status" value="1"/>
</dbReference>
<organism evidence="3">
    <name type="scientific">Musa acuminata subsp. malaccensis</name>
    <name type="common">Wild banana</name>
    <name type="synonym">Musa malaccensis</name>
    <dbReference type="NCBI Taxonomy" id="214687"/>
    <lineage>
        <taxon>Eukaryota</taxon>
        <taxon>Viridiplantae</taxon>
        <taxon>Streptophyta</taxon>
        <taxon>Embryophyta</taxon>
        <taxon>Tracheophyta</taxon>
        <taxon>Spermatophyta</taxon>
        <taxon>Magnoliopsida</taxon>
        <taxon>Liliopsida</taxon>
        <taxon>Zingiberales</taxon>
        <taxon>Musaceae</taxon>
        <taxon>Musa</taxon>
    </lineage>
</organism>
<evidence type="ECO:0000256" key="1">
    <source>
        <dbReference type="SAM" id="MobiDB-lite"/>
    </source>
</evidence>
<evidence type="ECO:0000313" key="3">
    <source>
        <dbReference type="EMBL" id="CAG1851882.1"/>
    </source>
</evidence>
<dbReference type="PROSITE" id="PS50858">
    <property type="entry name" value="BSD"/>
    <property type="match status" value="1"/>
</dbReference>
<feature type="compositionally biased region" description="Acidic residues" evidence="1">
    <location>
        <begin position="453"/>
        <end position="467"/>
    </location>
</feature>
<dbReference type="AlphaFoldDB" id="A0A8D7ALF3"/>
<gene>
    <name evidence="3" type="ORF">GSMUA_186840.1</name>
</gene>